<protein>
    <submittedName>
        <fullName evidence="2">Uncharacterized protein</fullName>
    </submittedName>
</protein>
<sequence length="85" mass="9196">MSRNESALDSKRLAPRSFPPISGRRNIANGPAIISFSGFEKIALIRGRTTLCLRLANNEAKTPGSVPSRSTRATEPVASADHNYE</sequence>
<feature type="region of interest" description="Disordered" evidence="1">
    <location>
        <begin position="58"/>
        <end position="85"/>
    </location>
</feature>
<evidence type="ECO:0000313" key="2">
    <source>
        <dbReference type="EMBL" id="CAK1547876.1"/>
    </source>
</evidence>
<dbReference type="AlphaFoldDB" id="A0AAV1JH68"/>
<evidence type="ECO:0000256" key="1">
    <source>
        <dbReference type="SAM" id="MobiDB-lite"/>
    </source>
</evidence>
<comment type="caution">
    <text evidence="2">The sequence shown here is derived from an EMBL/GenBank/DDBJ whole genome shotgun (WGS) entry which is preliminary data.</text>
</comment>
<name>A0AAV1JH68_9NEOP</name>
<proteinExistence type="predicted"/>
<dbReference type="EMBL" id="CAVLEF010000009">
    <property type="protein sequence ID" value="CAK1547876.1"/>
    <property type="molecule type" value="Genomic_DNA"/>
</dbReference>
<evidence type="ECO:0000313" key="3">
    <source>
        <dbReference type="Proteomes" id="UP001497472"/>
    </source>
</evidence>
<organism evidence="2 3">
    <name type="scientific">Leptosia nina</name>
    <dbReference type="NCBI Taxonomy" id="320188"/>
    <lineage>
        <taxon>Eukaryota</taxon>
        <taxon>Metazoa</taxon>
        <taxon>Ecdysozoa</taxon>
        <taxon>Arthropoda</taxon>
        <taxon>Hexapoda</taxon>
        <taxon>Insecta</taxon>
        <taxon>Pterygota</taxon>
        <taxon>Neoptera</taxon>
        <taxon>Endopterygota</taxon>
        <taxon>Lepidoptera</taxon>
        <taxon>Glossata</taxon>
        <taxon>Ditrysia</taxon>
        <taxon>Papilionoidea</taxon>
        <taxon>Pieridae</taxon>
        <taxon>Pierinae</taxon>
        <taxon>Leptosia</taxon>
    </lineage>
</organism>
<dbReference type="Proteomes" id="UP001497472">
    <property type="component" value="Unassembled WGS sequence"/>
</dbReference>
<accession>A0AAV1JH68</accession>
<keyword evidence="3" id="KW-1185">Reference proteome</keyword>
<feature type="compositionally biased region" description="Basic and acidic residues" evidence="1">
    <location>
        <begin position="1"/>
        <end position="12"/>
    </location>
</feature>
<reference evidence="2 3" key="1">
    <citation type="submission" date="2023-11" db="EMBL/GenBank/DDBJ databases">
        <authorList>
            <person name="Okamura Y."/>
        </authorList>
    </citation>
    <scope>NUCLEOTIDE SEQUENCE [LARGE SCALE GENOMIC DNA]</scope>
</reference>
<gene>
    <name evidence="2" type="ORF">LNINA_LOCUS7314</name>
</gene>
<feature type="region of interest" description="Disordered" evidence="1">
    <location>
        <begin position="1"/>
        <end position="24"/>
    </location>
</feature>